<reference evidence="3 4" key="1">
    <citation type="submission" date="2024-08" db="EMBL/GenBank/DDBJ databases">
        <authorList>
            <person name="Cucini C."/>
            <person name="Frati F."/>
        </authorList>
    </citation>
    <scope>NUCLEOTIDE SEQUENCE [LARGE SCALE GENOMIC DNA]</scope>
</reference>
<feature type="compositionally biased region" description="Basic and acidic residues" evidence="1">
    <location>
        <begin position="169"/>
        <end position="183"/>
    </location>
</feature>
<dbReference type="EMBL" id="CAXLJM020000059">
    <property type="protein sequence ID" value="CAL8119426.1"/>
    <property type="molecule type" value="Genomic_DNA"/>
</dbReference>
<evidence type="ECO:0000256" key="2">
    <source>
        <dbReference type="SAM" id="Phobius"/>
    </source>
</evidence>
<feature type="transmembrane region" description="Helical" evidence="2">
    <location>
        <begin position="21"/>
        <end position="38"/>
    </location>
</feature>
<protein>
    <submittedName>
        <fullName evidence="3">Uncharacterized protein</fullName>
    </submittedName>
</protein>
<keyword evidence="2" id="KW-0472">Membrane</keyword>
<comment type="caution">
    <text evidence="3">The sequence shown here is derived from an EMBL/GenBank/DDBJ whole genome shotgun (WGS) entry which is preliminary data.</text>
</comment>
<organism evidence="3 4">
    <name type="scientific">Orchesella dallaii</name>
    <dbReference type="NCBI Taxonomy" id="48710"/>
    <lineage>
        <taxon>Eukaryota</taxon>
        <taxon>Metazoa</taxon>
        <taxon>Ecdysozoa</taxon>
        <taxon>Arthropoda</taxon>
        <taxon>Hexapoda</taxon>
        <taxon>Collembola</taxon>
        <taxon>Entomobryomorpha</taxon>
        <taxon>Entomobryoidea</taxon>
        <taxon>Orchesellidae</taxon>
        <taxon>Orchesellinae</taxon>
        <taxon>Orchesella</taxon>
    </lineage>
</organism>
<feature type="transmembrane region" description="Helical" evidence="2">
    <location>
        <begin position="130"/>
        <end position="153"/>
    </location>
</feature>
<evidence type="ECO:0000256" key="1">
    <source>
        <dbReference type="SAM" id="MobiDB-lite"/>
    </source>
</evidence>
<gene>
    <name evidence="3" type="ORF">ODALV1_LOCUS18546</name>
</gene>
<evidence type="ECO:0000313" key="3">
    <source>
        <dbReference type="EMBL" id="CAL8119426.1"/>
    </source>
</evidence>
<evidence type="ECO:0000313" key="4">
    <source>
        <dbReference type="Proteomes" id="UP001642540"/>
    </source>
</evidence>
<sequence>MNDQDERQKRTDMTGKKNVVVPKKVLSAFMLMFMWLISGGGQVGKLTTFVINNVQCRGPALNIVNKQQDDPFFIKKIQWYLNPHVKWDELVKEEWSKQNLEENSDLYRNKKEEKIKGSSLNDFHDGNKHVWFFVTTLILLCIIVVAAAAVVYLQKRKKEQGTAIAEEAAETRQPDGSNHDDRF</sequence>
<accession>A0ABP1RB55</accession>
<proteinExistence type="predicted"/>
<dbReference type="Proteomes" id="UP001642540">
    <property type="component" value="Unassembled WGS sequence"/>
</dbReference>
<keyword evidence="2" id="KW-0812">Transmembrane</keyword>
<feature type="region of interest" description="Disordered" evidence="1">
    <location>
        <begin position="163"/>
        <end position="183"/>
    </location>
</feature>
<name>A0ABP1RB55_9HEXA</name>
<keyword evidence="2" id="KW-1133">Transmembrane helix</keyword>
<keyword evidence="4" id="KW-1185">Reference proteome</keyword>